<dbReference type="GO" id="GO:0005829">
    <property type="term" value="C:cytosol"/>
    <property type="evidence" value="ECO:0007669"/>
    <property type="project" value="TreeGrafter"/>
</dbReference>
<dbReference type="HAMAP" id="MF_00259">
    <property type="entry name" value="GcvT"/>
    <property type="match status" value="1"/>
</dbReference>
<dbReference type="InterPro" id="IPR027266">
    <property type="entry name" value="TrmE/GcvT-like"/>
</dbReference>
<evidence type="ECO:0000259" key="10">
    <source>
        <dbReference type="Pfam" id="PF08669"/>
    </source>
</evidence>
<dbReference type="GO" id="GO:0019464">
    <property type="term" value="P:glycine decarboxylation via glycine cleavage system"/>
    <property type="evidence" value="ECO:0007669"/>
    <property type="project" value="UniProtKB-UniRule"/>
</dbReference>
<dbReference type="SUPFAM" id="SSF101790">
    <property type="entry name" value="Aminomethyltransferase beta-barrel domain"/>
    <property type="match status" value="1"/>
</dbReference>
<dbReference type="InterPro" id="IPR013977">
    <property type="entry name" value="GcvT_C"/>
</dbReference>
<feature type="domain" description="Aminomethyltransferase C-terminal" evidence="10">
    <location>
        <begin position="287"/>
        <end position="365"/>
    </location>
</feature>
<organism evidence="11">
    <name type="scientific">Thermomicrobium roseum</name>
    <dbReference type="NCBI Taxonomy" id="500"/>
    <lineage>
        <taxon>Bacteria</taxon>
        <taxon>Pseudomonadati</taxon>
        <taxon>Thermomicrobiota</taxon>
        <taxon>Thermomicrobia</taxon>
        <taxon>Thermomicrobiales</taxon>
        <taxon>Thermomicrobiaceae</taxon>
        <taxon>Thermomicrobium</taxon>
    </lineage>
</organism>
<comment type="catalytic activity">
    <reaction evidence="6 7">
        <text>N(6)-[(R)-S(8)-aminomethyldihydrolipoyl]-L-lysyl-[protein] + (6S)-5,6,7,8-tetrahydrofolate = N(6)-[(R)-dihydrolipoyl]-L-lysyl-[protein] + (6R)-5,10-methylene-5,6,7,8-tetrahydrofolate + NH4(+)</text>
        <dbReference type="Rhea" id="RHEA:16945"/>
        <dbReference type="Rhea" id="RHEA-COMP:10475"/>
        <dbReference type="Rhea" id="RHEA-COMP:10492"/>
        <dbReference type="ChEBI" id="CHEBI:15636"/>
        <dbReference type="ChEBI" id="CHEBI:28938"/>
        <dbReference type="ChEBI" id="CHEBI:57453"/>
        <dbReference type="ChEBI" id="CHEBI:83100"/>
        <dbReference type="ChEBI" id="CHEBI:83143"/>
        <dbReference type="EC" id="2.1.2.10"/>
    </reaction>
</comment>
<protein>
    <recommendedName>
        <fullName evidence="2 7">Aminomethyltransferase</fullName>
        <ecNumber evidence="2 7">2.1.2.10</ecNumber>
    </recommendedName>
    <alternativeName>
        <fullName evidence="5 7">Glycine cleavage system T protein</fullName>
    </alternativeName>
</protein>
<evidence type="ECO:0000256" key="3">
    <source>
        <dbReference type="ARBA" id="ARBA00022576"/>
    </source>
</evidence>
<dbReference type="AlphaFoldDB" id="A0A7C2BGS5"/>
<feature type="domain" description="GCVT N-terminal" evidence="9">
    <location>
        <begin position="9"/>
        <end position="268"/>
    </location>
</feature>
<evidence type="ECO:0000256" key="4">
    <source>
        <dbReference type="ARBA" id="ARBA00022679"/>
    </source>
</evidence>
<comment type="function">
    <text evidence="7">The glycine cleavage system catalyzes the degradation of glycine.</text>
</comment>
<dbReference type="Gene3D" id="3.30.1360.120">
    <property type="entry name" value="Probable tRNA modification gtpase trme, domain 1"/>
    <property type="match status" value="1"/>
</dbReference>
<dbReference type="GO" id="GO:0008168">
    <property type="term" value="F:methyltransferase activity"/>
    <property type="evidence" value="ECO:0007669"/>
    <property type="project" value="UniProtKB-KW"/>
</dbReference>
<dbReference type="InterPro" id="IPR006223">
    <property type="entry name" value="GcvT"/>
</dbReference>
<dbReference type="FunFam" id="2.40.30.110:FF:000003">
    <property type="entry name" value="Aminomethyltransferase"/>
    <property type="match status" value="1"/>
</dbReference>
<evidence type="ECO:0000256" key="8">
    <source>
        <dbReference type="PIRSR" id="PIRSR006487-1"/>
    </source>
</evidence>
<comment type="similarity">
    <text evidence="1 7">Belongs to the GcvT family.</text>
</comment>
<reference evidence="11" key="1">
    <citation type="journal article" date="2020" name="mSystems">
        <title>Genome- and Community-Level Interaction Insights into Carbon Utilization and Element Cycling Functions of Hydrothermarchaeota in Hydrothermal Sediment.</title>
        <authorList>
            <person name="Zhou Z."/>
            <person name="Liu Y."/>
            <person name="Xu W."/>
            <person name="Pan J."/>
            <person name="Luo Z.H."/>
            <person name="Li M."/>
        </authorList>
    </citation>
    <scope>NUCLEOTIDE SEQUENCE [LARGE SCALE GENOMIC DNA]</scope>
    <source>
        <strain evidence="11">SpSt-222</strain>
    </source>
</reference>
<dbReference type="SUPFAM" id="SSF103025">
    <property type="entry name" value="Folate-binding domain"/>
    <property type="match status" value="1"/>
</dbReference>
<dbReference type="GO" id="GO:0005960">
    <property type="term" value="C:glycine cleavage complex"/>
    <property type="evidence" value="ECO:0007669"/>
    <property type="project" value="InterPro"/>
</dbReference>
<comment type="subunit">
    <text evidence="7">The glycine cleavage system is composed of four proteins: P, T, L and H.</text>
</comment>
<dbReference type="FunFam" id="4.10.1250.10:FF:000001">
    <property type="entry name" value="Aminomethyltransferase"/>
    <property type="match status" value="1"/>
</dbReference>
<dbReference type="GO" id="GO:0008483">
    <property type="term" value="F:transaminase activity"/>
    <property type="evidence" value="ECO:0007669"/>
    <property type="project" value="UniProtKB-KW"/>
</dbReference>
<dbReference type="Pfam" id="PF08669">
    <property type="entry name" value="GCV_T_C"/>
    <property type="match status" value="1"/>
</dbReference>
<dbReference type="NCBIfam" id="NF001567">
    <property type="entry name" value="PRK00389.1"/>
    <property type="match status" value="1"/>
</dbReference>
<sequence length="378" mass="41517">MAPKVTPLIEQHRALGARFIEFAGWLMPVQYEGIVAEHLAVRSRAGLFDLGHMGQLAVRGRDALPFLQFVTPNDVGSLKPGRAQYSMLLYPNGGVVDDIMIYLRPDREEYLVVVNAANTDKDFQWLLERRADHPEWVVEVEDISATTGMLAIQGPLAERILQRVTEGDLSTVRPFDAVQTKVAGVPALVARTGYTGEDGFELYFPIEATVRLWDRLLEIGRADGLVPVGLGARDTLRLEACLPLYGNELSPEITPLEAQLGWVVKLHKGAFIGREALERQLQEGVPRKLVGFELVERGGIPRHGYEVQLAGRRIGTVTSGTSSPSLGKAIGLALIESSAAGIGREFDVVIRGKPVRALQVKTPFYRRPRQRIGEGVGS</sequence>
<evidence type="ECO:0000256" key="2">
    <source>
        <dbReference type="ARBA" id="ARBA00012616"/>
    </source>
</evidence>
<dbReference type="PANTHER" id="PTHR43757">
    <property type="entry name" value="AMINOMETHYLTRANSFERASE"/>
    <property type="match status" value="1"/>
</dbReference>
<dbReference type="GO" id="GO:0004047">
    <property type="term" value="F:aminomethyltransferase activity"/>
    <property type="evidence" value="ECO:0007669"/>
    <property type="project" value="UniProtKB-UniRule"/>
</dbReference>
<dbReference type="NCBIfam" id="TIGR00528">
    <property type="entry name" value="gcvT"/>
    <property type="match status" value="1"/>
</dbReference>
<evidence type="ECO:0000313" key="11">
    <source>
        <dbReference type="EMBL" id="HEF64868.1"/>
    </source>
</evidence>
<dbReference type="Gene3D" id="4.10.1250.10">
    <property type="entry name" value="Aminomethyltransferase fragment"/>
    <property type="match status" value="1"/>
</dbReference>
<evidence type="ECO:0000256" key="7">
    <source>
        <dbReference type="HAMAP-Rule" id="MF_00259"/>
    </source>
</evidence>
<dbReference type="InterPro" id="IPR029043">
    <property type="entry name" value="GcvT/YgfZ_C"/>
</dbReference>
<dbReference type="FunFam" id="3.30.70.1400:FF:000001">
    <property type="entry name" value="Aminomethyltransferase"/>
    <property type="match status" value="1"/>
</dbReference>
<dbReference type="InterPro" id="IPR006222">
    <property type="entry name" value="GCVT_N"/>
</dbReference>
<dbReference type="InterPro" id="IPR028896">
    <property type="entry name" value="GcvT/YgfZ/DmdA"/>
</dbReference>
<dbReference type="EMBL" id="DSJL01000009">
    <property type="protein sequence ID" value="HEF64868.1"/>
    <property type="molecule type" value="Genomic_DNA"/>
</dbReference>
<evidence type="ECO:0000256" key="1">
    <source>
        <dbReference type="ARBA" id="ARBA00008609"/>
    </source>
</evidence>
<keyword evidence="3 7" id="KW-0032">Aminotransferase</keyword>
<keyword evidence="11" id="KW-0489">Methyltransferase</keyword>
<proteinExistence type="inferred from homology"/>
<dbReference type="GO" id="GO:0032259">
    <property type="term" value="P:methylation"/>
    <property type="evidence" value="ECO:0007669"/>
    <property type="project" value="UniProtKB-KW"/>
</dbReference>
<evidence type="ECO:0000259" key="9">
    <source>
        <dbReference type="Pfam" id="PF01571"/>
    </source>
</evidence>
<dbReference type="Pfam" id="PF01571">
    <property type="entry name" value="GCV_T"/>
    <property type="match status" value="1"/>
</dbReference>
<dbReference type="InterPro" id="IPR022903">
    <property type="entry name" value="GcvT_bac"/>
</dbReference>
<dbReference type="Gene3D" id="3.30.70.1400">
    <property type="entry name" value="Aminomethyltransferase beta-barrel domains"/>
    <property type="match status" value="1"/>
</dbReference>
<dbReference type="EC" id="2.1.2.10" evidence="2 7"/>
<feature type="binding site" evidence="8">
    <location>
        <position position="201"/>
    </location>
    <ligand>
        <name>substrate</name>
    </ligand>
</feature>
<evidence type="ECO:0000256" key="6">
    <source>
        <dbReference type="ARBA" id="ARBA00047665"/>
    </source>
</evidence>
<dbReference type="PANTHER" id="PTHR43757:SF2">
    <property type="entry name" value="AMINOMETHYLTRANSFERASE, MITOCHONDRIAL"/>
    <property type="match status" value="1"/>
</dbReference>
<evidence type="ECO:0000256" key="5">
    <source>
        <dbReference type="ARBA" id="ARBA00031395"/>
    </source>
</evidence>
<gene>
    <name evidence="7 11" type="primary">gcvT</name>
    <name evidence="11" type="ORF">ENP47_04625</name>
</gene>
<keyword evidence="4 7" id="KW-0808">Transferase</keyword>
<accession>A0A7C2BGS5</accession>
<dbReference type="PIRSF" id="PIRSF006487">
    <property type="entry name" value="GcvT"/>
    <property type="match status" value="1"/>
</dbReference>
<comment type="caution">
    <text evidence="11">The sequence shown here is derived from an EMBL/GenBank/DDBJ whole genome shotgun (WGS) entry which is preliminary data.</text>
</comment>
<name>A0A7C2BGS5_THERO</name>
<dbReference type="Gene3D" id="2.40.30.110">
    <property type="entry name" value="Aminomethyltransferase beta-barrel domains"/>
    <property type="match status" value="1"/>
</dbReference>